<dbReference type="EMBL" id="UINC01207004">
    <property type="protein sequence ID" value="SVE28903.1"/>
    <property type="molecule type" value="Genomic_DNA"/>
</dbReference>
<reference evidence="2" key="1">
    <citation type="submission" date="2018-05" db="EMBL/GenBank/DDBJ databases">
        <authorList>
            <person name="Lanie J.A."/>
            <person name="Ng W.-L."/>
            <person name="Kazmierczak K.M."/>
            <person name="Andrzejewski T.M."/>
            <person name="Davidsen T.M."/>
            <person name="Wayne K.J."/>
            <person name="Tettelin H."/>
            <person name="Glass J.I."/>
            <person name="Rusch D."/>
            <person name="Podicherti R."/>
            <person name="Tsui H.-C.T."/>
            <person name="Winkler M.E."/>
        </authorList>
    </citation>
    <scope>NUCLEOTIDE SEQUENCE</scope>
</reference>
<keyword evidence="1" id="KW-0812">Transmembrane</keyword>
<name>A0A383CA14_9ZZZZ</name>
<dbReference type="InterPro" id="IPR011990">
    <property type="entry name" value="TPR-like_helical_dom_sf"/>
</dbReference>
<feature type="transmembrane region" description="Helical" evidence="1">
    <location>
        <begin position="6"/>
        <end position="21"/>
    </location>
</feature>
<dbReference type="AlphaFoldDB" id="A0A383CA14"/>
<accession>A0A383CA14</accession>
<feature type="non-terminal residue" evidence="2">
    <location>
        <position position="200"/>
    </location>
</feature>
<sequence length="200" mass="23237">MIYILVSLAVVIGGFFIIYLFKPKKKKRTDSIYTNALNAMVRGDTRIALNHLRDVVKQDSDHINAYLQMGNILRQDNNEQAAIKIHQSLMVRPNINNEIKLDIHKALALDFEQINDLSRSQQEAELVLKIDKKNQWANEFLLMIFEKQKDWDKATQISKILQRLNKEKDPAQISKFLVFQGMDKLEKGLEIEAIKLFQKA</sequence>
<evidence type="ECO:0008006" key="3">
    <source>
        <dbReference type="Google" id="ProtNLM"/>
    </source>
</evidence>
<evidence type="ECO:0000256" key="1">
    <source>
        <dbReference type="SAM" id="Phobius"/>
    </source>
</evidence>
<evidence type="ECO:0000313" key="2">
    <source>
        <dbReference type="EMBL" id="SVE28903.1"/>
    </source>
</evidence>
<dbReference type="Gene3D" id="1.25.40.10">
    <property type="entry name" value="Tetratricopeptide repeat domain"/>
    <property type="match status" value="1"/>
</dbReference>
<gene>
    <name evidence="2" type="ORF">METZ01_LOCUS481757</name>
</gene>
<dbReference type="SUPFAM" id="SSF48452">
    <property type="entry name" value="TPR-like"/>
    <property type="match status" value="1"/>
</dbReference>
<protein>
    <recommendedName>
        <fullName evidence="3">HemY N-terminal domain-containing protein</fullName>
    </recommendedName>
</protein>
<organism evidence="2">
    <name type="scientific">marine metagenome</name>
    <dbReference type="NCBI Taxonomy" id="408172"/>
    <lineage>
        <taxon>unclassified sequences</taxon>
        <taxon>metagenomes</taxon>
        <taxon>ecological metagenomes</taxon>
    </lineage>
</organism>
<keyword evidence="1" id="KW-1133">Transmembrane helix</keyword>
<proteinExistence type="predicted"/>
<keyword evidence="1" id="KW-0472">Membrane</keyword>